<dbReference type="STRING" id="692418.SAMN04488029_0525"/>
<dbReference type="OrthoDB" id="826697at2"/>
<reference evidence="1 2" key="1">
    <citation type="submission" date="2017-04" db="EMBL/GenBank/DDBJ databases">
        <authorList>
            <person name="Afonso C.L."/>
            <person name="Miller P.J."/>
            <person name="Scott M.A."/>
            <person name="Spackman E."/>
            <person name="Goraichik I."/>
            <person name="Dimitrov K.M."/>
            <person name="Suarez D.L."/>
            <person name="Swayne D.E."/>
        </authorList>
    </citation>
    <scope>NUCLEOTIDE SEQUENCE [LARGE SCALE GENOMIC DNA]</scope>
    <source>
        <strain evidence="1 2">DSM 26133</strain>
    </source>
</reference>
<keyword evidence="2" id="KW-1185">Reference proteome</keyword>
<dbReference type="Gene3D" id="3.10.129.10">
    <property type="entry name" value="Hotdog Thioesterase"/>
    <property type="match status" value="1"/>
</dbReference>
<organism evidence="1 2">
    <name type="scientific">Reichenbachiella faecimaris</name>
    <dbReference type="NCBI Taxonomy" id="692418"/>
    <lineage>
        <taxon>Bacteria</taxon>
        <taxon>Pseudomonadati</taxon>
        <taxon>Bacteroidota</taxon>
        <taxon>Cytophagia</taxon>
        <taxon>Cytophagales</taxon>
        <taxon>Reichenbachiellaceae</taxon>
        <taxon>Reichenbachiella</taxon>
    </lineage>
</organism>
<dbReference type="SUPFAM" id="SSF54637">
    <property type="entry name" value="Thioesterase/thiol ester dehydrase-isomerase"/>
    <property type="match status" value="1"/>
</dbReference>
<dbReference type="AlphaFoldDB" id="A0A1W2G6E1"/>
<dbReference type="EMBL" id="FWYF01000001">
    <property type="protein sequence ID" value="SMD32183.1"/>
    <property type="molecule type" value="Genomic_DNA"/>
</dbReference>
<dbReference type="Proteomes" id="UP000192472">
    <property type="component" value="Unassembled WGS sequence"/>
</dbReference>
<dbReference type="Pfam" id="PF22817">
    <property type="entry name" value="ApeP-like"/>
    <property type="match status" value="1"/>
</dbReference>
<evidence type="ECO:0000313" key="1">
    <source>
        <dbReference type="EMBL" id="SMD32183.1"/>
    </source>
</evidence>
<sequence length="139" mass="15265">MNKRPITDYIPQRPPMVMIDQIKSCEGKNIETSFEVKADNQFLSGQRLSESGMLENIAQTAAAKVGFECLEKNVPVPLGFIGAISKVEIAEYATVGQTIITQVEVTREVLNVTIVNGTCLYKGKVLAQCEMKIILDTAQ</sequence>
<protein>
    <submittedName>
        <fullName evidence="1">Predicted 3-hydroxylacyl-ACP dehydratase, HotDog domain</fullName>
    </submittedName>
</protein>
<accession>A0A1W2G6E1</accession>
<gene>
    <name evidence="1" type="ORF">SAMN04488029_0525</name>
</gene>
<dbReference type="InterPro" id="IPR029069">
    <property type="entry name" value="HotDog_dom_sf"/>
</dbReference>
<proteinExistence type="predicted"/>
<name>A0A1W2G6E1_REIFA</name>
<dbReference type="InterPro" id="IPR016776">
    <property type="entry name" value="ApeP-like_dehydratase"/>
</dbReference>
<dbReference type="RefSeq" id="WP_084370862.1">
    <property type="nucleotide sequence ID" value="NZ_FWYF01000001.1"/>
</dbReference>
<evidence type="ECO:0000313" key="2">
    <source>
        <dbReference type="Proteomes" id="UP000192472"/>
    </source>
</evidence>